<feature type="compositionally biased region" description="Basic and acidic residues" evidence="1">
    <location>
        <begin position="641"/>
        <end position="660"/>
    </location>
</feature>
<dbReference type="Pfam" id="PF04233">
    <property type="entry name" value="Phage_Mu_F"/>
    <property type="match status" value="1"/>
</dbReference>
<feature type="compositionally biased region" description="Basic and acidic residues" evidence="1">
    <location>
        <begin position="548"/>
        <end position="567"/>
    </location>
</feature>
<keyword evidence="4" id="KW-1185">Reference proteome</keyword>
<feature type="compositionally biased region" description="Low complexity" evidence="1">
    <location>
        <begin position="604"/>
        <end position="615"/>
    </location>
</feature>
<feature type="domain" description="Phage head morphogenesis" evidence="2">
    <location>
        <begin position="150"/>
        <end position="274"/>
    </location>
</feature>
<reference evidence="3" key="1">
    <citation type="submission" date="2020-05" db="EMBL/GenBank/DDBJ databases">
        <authorList>
            <person name="Conneilly E.M."/>
            <person name="Corace M.L."/>
            <person name="Daly D."/>
            <person name="Dejene M.A."/>
            <person name="Deng Y."/>
            <person name="Kelly J.M."/>
            <person name="Masiello C.S."/>
            <person name="McDonough D."/>
            <person name="Musser E."/>
            <person name="Pecorale A.L."/>
            <person name="Ray R.F."/>
            <person name="Regan I.M."/>
            <person name="Shedd N.A."/>
            <person name="Tatone J.R."/>
            <person name="Tocci C.W."/>
            <person name="Zarate C.M."/>
            <person name="Whitefleet-Smith J.L."/>
            <person name="Garlena R.A."/>
            <person name="Russell D.A."/>
            <person name="Pope W.H."/>
            <person name="Jacobs-Sera D."/>
            <person name="Hatfull G.F."/>
        </authorList>
    </citation>
    <scope>NUCLEOTIDE SEQUENCE</scope>
</reference>
<feature type="compositionally biased region" description="Acidic residues" evidence="1">
    <location>
        <begin position="514"/>
        <end position="535"/>
    </location>
</feature>
<keyword evidence="3" id="KW-0378">Hydrolase</keyword>
<feature type="compositionally biased region" description="Basic and acidic residues" evidence="1">
    <location>
        <begin position="286"/>
        <end position="325"/>
    </location>
</feature>
<feature type="compositionally biased region" description="Acidic residues" evidence="1">
    <location>
        <begin position="568"/>
        <end position="580"/>
    </location>
</feature>
<dbReference type="EMBL" id="MT498058">
    <property type="protein sequence ID" value="QKY79954.1"/>
    <property type="molecule type" value="Genomic_DNA"/>
</dbReference>
<dbReference type="KEGG" id="vg:77951798"/>
<evidence type="ECO:0000313" key="3">
    <source>
        <dbReference type="EMBL" id="QKY79954.1"/>
    </source>
</evidence>
<proteinExistence type="predicted"/>
<sequence>MDPVLQNALDLAQWERDLADASYTALQKWLPKAESAVLPSLTAAADLPPNIDALSQVETAWQGLVNVHVMPILERLMLSRIAGQWRKHGVTDRLPDDPGDAVRSIVTGKRSRDARTVYRLASIRARQQSFLDAARQVLFRQPSAVDNLLRKSVEEGRRRGESTDELRARVAALVRMTTKADWMKRAEDLSRTVATGAFNGANLFAAQAREEILGIELEKVWLATIDQRTRPSHFAADGQRRRLDEPFNVGGASLDRPGDPTGPIEEIASCRCTFLEVEPGDALPGENDRQTERGPGDSTVKNREGSQKDEIKRRADEGVVRARDDPEGEGSVTASAAPDEGVTMDTEWTGVLAPLGKPTGDERIFASDMDLSFREFPLPLMWQQQTSDFPHSQAYTVGSIREAHIENGEIVASGIIFGDTDVSGEVLAQLREGVTRPSVDLCEDEWELVDADGNAVDEEELWMPILEAAEDEDEADAEPKKVFMQFNAATLMGATLVAKPAFAEAKIVLQDAASSDEDDADDSDDSEDRKDDEDVASIQAGADGEFATVKHDGNEKTPDSTPDKTPAEDQEPGTEPDENSPDGGAVGKGKPKTDRPTPTSTGKPDAPNAADAPEPLKGKNAPTADSKRTDNQADDADDDGDKTSEKKAPPFKKGGDKKVAASVTERERALLASAPVMDVYDSTLFEAPDGLDPTEGQRYDKKTGRVYGYLAVWDSCHRGVQSQCILPPRSQINYADFHQHWVETDKGVLSVGALTVGCGHADQGVSMNVALEHYDNAGAMWAKVRVGEDQTGIWYSGVVLSSTKPRDLALALGTPLSGDWRQHGGHGGPLELCAALSVVTPGYARPQGSHDAHGRPRSLVAAGIPPQRRAPLAKRKNGQSTQEIASAAVEMYARRQAMIASLQERAAKMEARDKQRAVLMQRRLGMRINR</sequence>
<evidence type="ECO:0000256" key="1">
    <source>
        <dbReference type="SAM" id="MobiDB-lite"/>
    </source>
</evidence>
<dbReference type="GO" id="GO:0008233">
    <property type="term" value="F:peptidase activity"/>
    <property type="evidence" value="ECO:0007669"/>
    <property type="project" value="UniProtKB-KW"/>
</dbReference>
<dbReference type="RefSeq" id="YP_010675471.1">
    <property type="nucleotide sequence ID" value="NC_071004.1"/>
</dbReference>
<dbReference type="GeneID" id="77951798"/>
<organism evidence="3 4">
    <name type="scientific">Gordonia phage Clawz</name>
    <dbReference type="NCBI Taxonomy" id="2743910"/>
    <lineage>
        <taxon>Viruses</taxon>
        <taxon>Duplodnaviria</taxon>
        <taxon>Heunggongvirae</taxon>
        <taxon>Uroviricota</taxon>
        <taxon>Caudoviricetes</taxon>
        <taxon>Clawzvirus</taxon>
        <taxon>Clawzvirus clawz</taxon>
    </lineage>
</organism>
<keyword evidence="3" id="KW-0645">Protease</keyword>
<feature type="region of interest" description="Disordered" evidence="1">
    <location>
        <begin position="511"/>
        <end position="660"/>
    </location>
</feature>
<evidence type="ECO:0000259" key="2">
    <source>
        <dbReference type="Pfam" id="PF04233"/>
    </source>
</evidence>
<accession>A0AAE7F8E5</accession>
<gene>
    <name evidence="3" type="primary">42</name>
    <name evidence="3" type="ORF">SEA_CLAWZ_42</name>
</gene>
<protein>
    <submittedName>
        <fullName evidence="3">Capsid maturation protease and MuF-like fusion protein</fullName>
    </submittedName>
</protein>
<dbReference type="GO" id="GO:0006508">
    <property type="term" value="P:proteolysis"/>
    <property type="evidence" value="ECO:0007669"/>
    <property type="project" value="UniProtKB-KW"/>
</dbReference>
<dbReference type="Proteomes" id="UP000821895">
    <property type="component" value="Segment"/>
</dbReference>
<evidence type="ECO:0000313" key="4">
    <source>
        <dbReference type="Proteomes" id="UP000821895"/>
    </source>
</evidence>
<dbReference type="InterPro" id="IPR006528">
    <property type="entry name" value="Phage_head_morphogenesis_dom"/>
</dbReference>
<feature type="region of interest" description="Disordered" evidence="1">
    <location>
        <begin position="278"/>
        <end position="344"/>
    </location>
</feature>
<feature type="region of interest" description="Disordered" evidence="1">
    <location>
        <begin position="231"/>
        <end position="265"/>
    </location>
</feature>
<name>A0AAE7F8E5_9CAUD</name>